<feature type="compositionally biased region" description="Low complexity" evidence="1">
    <location>
        <begin position="61"/>
        <end position="72"/>
    </location>
</feature>
<organism evidence="2">
    <name type="scientific">Solanum lycopersicum</name>
    <name type="common">Tomato</name>
    <name type="synonym">Lycopersicon esculentum</name>
    <dbReference type="NCBI Taxonomy" id="4081"/>
    <lineage>
        <taxon>Eukaryota</taxon>
        <taxon>Viridiplantae</taxon>
        <taxon>Streptophyta</taxon>
        <taxon>Embryophyta</taxon>
        <taxon>Tracheophyta</taxon>
        <taxon>Spermatophyta</taxon>
        <taxon>Magnoliopsida</taxon>
        <taxon>eudicotyledons</taxon>
        <taxon>Gunneridae</taxon>
        <taxon>Pentapetalae</taxon>
        <taxon>asterids</taxon>
        <taxon>lamiids</taxon>
        <taxon>Solanales</taxon>
        <taxon>Solanaceae</taxon>
        <taxon>Solanoideae</taxon>
        <taxon>Solaneae</taxon>
        <taxon>Solanum</taxon>
        <taxon>Solanum subgen. Lycopersicon</taxon>
    </lineage>
</organism>
<reference evidence="2" key="1">
    <citation type="journal article" date="2012" name="Nature">
        <title>The tomato genome sequence provides insights into fleshy fruit evolution.</title>
        <authorList>
            <consortium name="Tomato Genome Consortium"/>
        </authorList>
    </citation>
    <scope>NUCLEOTIDE SEQUENCE [LARGE SCALE GENOMIC DNA]</scope>
    <source>
        <strain evidence="2">cv. Heinz 1706</strain>
    </source>
</reference>
<evidence type="ECO:0000313" key="2">
    <source>
        <dbReference type="EnsemblPlants" id="Solyc01g065622.1.1"/>
    </source>
</evidence>
<feature type="region of interest" description="Disordered" evidence="1">
    <location>
        <begin position="49"/>
        <end position="85"/>
    </location>
</feature>
<proteinExistence type="predicted"/>
<dbReference type="EnsemblPlants" id="Solyc01g065622.1.1">
    <property type="protein sequence ID" value="Solyc01g065622.1.1"/>
    <property type="gene ID" value="Solyc01g065622.1"/>
</dbReference>
<dbReference type="InParanoid" id="A0A3Q7EFK6"/>
<evidence type="ECO:0008006" key="4">
    <source>
        <dbReference type="Google" id="ProtNLM"/>
    </source>
</evidence>
<evidence type="ECO:0000256" key="1">
    <source>
        <dbReference type="SAM" id="MobiDB-lite"/>
    </source>
</evidence>
<dbReference type="Proteomes" id="UP000004994">
    <property type="component" value="Chromosome 1"/>
</dbReference>
<accession>A0A3Q7EFK6</accession>
<evidence type="ECO:0000313" key="3">
    <source>
        <dbReference type="Proteomes" id="UP000004994"/>
    </source>
</evidence>
<dbReference type="Gramene" id="Solyc01g065622.1.1">
    <property type="protein sequence ID" value="Solyc01g065622.1.1"/>
    <property type="gene ID" value="Solyc01g065622.1"/>
</dbReference>
<keyword evidence="3" id="KW-1185">Reference proteome</keyword>
<dbReference type="AlphaFoldDB" id="A0A3Q7EFK6"/>
<feature type="compositionally biased region" description="Polar residues" evidence="1">
    <location>
        <begin position="73"/>
        <end position="85"/>
    </location>
</feature>
<protein>
    <recommendedName>
        <fullName evidence="4">Reverse transcriptase Ty1/copia-type domain-containing protein</fullName>
    </recommendedName>
</protein>
<sequence>SETDHSDYNKVVNQRNQGCGRGTGQSYQVDYHKGMNVVQEKYNQILHMLGQSKPQGNTEGSSTSATTPHSSANLAQDNYPSAETTSYFQRPHATVVHSEPTEAVQVTPPIDLIIKGNDLSLTKQNKIILQENFKINDLGDLRYFLGIEFARS</sequence>
<feature type="region of interest" description="Disordered" evidence="1">
    <location>
        <begin position="1"/>
        <end position="25"/>
    </location>
</feature>
<reference evidence="2" key="2">
    <citation type="submission" date="2019-01" db="UniProtKB">
        <authorList>
            <consortium name="EnsemblPlants"/>
        </authorList>
    </citation>
    <scope>IDENTIFICATION</scope>
    <source>
        <strain evidence="2">cv. Heinz 1706</strain>
    </source>
</reference>
<name>A0A3Q7EFK6_SOLLC</name>